<dbReference type="Pfam" id="PF01548">
    <property type="entry name" value="DEDD_Tnp_IS110"/>
    <property type="match status" value="1"/>
</dbReference>
<dbReference type="Pfam" id="PF02371">
    <property type="entry name" value="Transposase_20"/>
    <property type="match status" value="1"/>
</dbReference>
<dbReference type="GO" id="GO:0006313">
    <property type="term" value="P:DNA transposition"/>
    <property type="evidence" value="ECO:0007669"/>
    <property type="project" value="InterPro"/>
</dbReference>
<feature type="domain" description="Transposase IS116/IS110/IS902 C-terminal" evidence="2">
    <location>
        <begin position="211"/>
        <end position="289"/>
    </location>
</feature>
<reference evidence="3 4" key="1">
    <citation type="journal article" date="2016" name="Gene">
        <title>PacBio SMRT assembly of a complex multi-replicon genome reveals chlorocatechol degradative operon in a region of genome plasticity.</title>
        <authorList>
            <person name="Ricker N."/>
            <person name="Shen S.Y."/>
            <person name="Goordial J."/>
            <person name="Jin S."/>
            <person name="Fulthorpe R.R."/>
        </authorList>
    </citation>
    <scope>NUCLEOTIDE SEQUENCE [LARGE SCALE GENOMIC DNA]</scope>
    <source>
        <strain evidence="3 4">OLGA172</strain>
    </source>
</reference>
<dbReference type="InterPro" id="IPR003346">
    <property type="entry name" value="Transposase_20"/>
</dbReference>
<dbReference type="Proteomes" id="UP000076852">
    <property type="component" value="Chromosome 1"/>
</dbReference>
<evidence type="ECO:0000259" key="2">
    <source>
        <dbReference type="Pfam" id="PF02371"/>
    </source>
</evidence>
<keyword evidence="4" id="KW-1185">Reference proteome</keyword>
<dbReference type="InterPro" id="IPR002525">
    <property type="entry name" value="Transp_IS110-like_N"/>
</dbReference>
<dbReference type="STRING" id="1804984.AYM40_07540"/>
<dbReference type="RefSeq" id="WP_063495667.1">
    <property type="nucleotide sequence ID" value="NZ_CP014578.1"/>
</dbReference>
<gene>
    <name evidence="3" type="ORF">AYM40_07540</name>
</gene>
<proteinExistence type="predicted"/>
<dbReference type="OrthoDB" id="5289737at2"/>
<dbReference type="PANTHER" id="PTHR33055">
    <property type="entry name" value="TRANSPOSASE FOR INSERTION SEQUENCE ELEMENT IS1111A"/>
    <property type="match status" value="1"/>
</dbReference>
<evidence type="ECO:0000313" key="4">
    <source>
        <dbReference type="Proteomes" id="UP000076852"/>
    </source>
</evidence>
<dbReference type="EMBL" id="CP014578">
    <property type="protein sequence ID" value="ANB72229.1"/>
    <property type="molecule type" value="Genomic_DNA"/>
</dbReference>
<organism evidence="3 4">
    <name type="scientific">Paraburkholderia phytofirmans OLGA172</name>
    <dbReference type="NCBI Taxonomy" id="1417228"/>
    <lineage>
        <taxon>Bacteria</taxon>
        <taxon>Pseudomonadati</taxon>
        <taxon>Pseudomonadota</taxon>
        <taxon>Betaproteobacteria</taxon>
        <taxon>Burkholderiales</taxon>
        <taxon>Burkholderiaceae</taxon>
        <taxon>Paraburkholderia</taxon>
    </lineage>
</organism>
<dbReference type="AlphaFoldDB" id="A0A160FIV1"/>
<evidence type="ECO:0000259" key="1">
    <source>
        <dbReference type="Pfam" id="PF01548"/>
    </source>
</evidence>
<dbReference type="GO" id="GO:0004803">
    <property type="term" value="F:transposase activity"/>
    <property type="evidence" value="ECO:0007669"/>
    <property type="project" value="InterPro"/>
</dbReference>
<dbReference type="PANTHER" id="PTHR33055:SF3">
    <property type="entry name" value="PUTATIVE TRANSPOSASE FOR IS117-RELATED"/>
    <property type="match status" value="1"/>
</dbReference>
<feature type="domain" description="Transposase IS110-like N-terminal" evidence="1">
    <location>
        <begin position="6"/>
        <end position="145"/>
    </location>
</feature>
<sequence length="339" mass="37744">MTHTIVGVDIAKSVMQIHWVDPETGEVVNKPLKRAAFLEYFANRSPCLVGMESCGGSQHWARRLIEMGHEVKLMPAKFVKAFNIRNKNDAADARAIWMATQMDSKAVAVKTEAQQAVLALHRMRQQLVKFRTMQINNLRGLLTEYGEVMAVGRAALDKSIAGILERLSGRLPAILIDTLRDQWKGLDNLDQQIGQIERRLQEWMRDNQAAKAIAAIPGVGLLTATAAVATMGHANAFKSGREFAAWLGLVPGQTGSGGKIELQGISKRGDTYLRTLLVHGARSIIYRVKEPGPWVDQLKQRRPMNVVIVAMANKLARIIWAILAHQRPYRKDYESVRPG</sequence>
<dbReference type="NCBIfam" id="NF033542">
    <property type="entry name" value="transpos_IS110"/>
    <property type="match status" value="1"/>
</dbReference>
<accession>A0A160FIV1</accession>
<dbReference type="KEGG" id="buz:AYM40_07540"/>
<name>A0A160FIV1_9BURK</name>
<protein>
    <submittedName>
        <fullName evidence="3">Transposase</fullName>
    </submittedName>
</protein>
<dbReference type="InterPro" id="IPR047650">
    <property type="entry name" value="Transpos_IS110"/>
</dbReference>
<dbReference type="GO" id="GO:0003677">
    <property type="term" value="F:DNA binding"/>
    <property type="evidence" value="ECO:0007669"/>
    <property type="project" value="InterPro"/>
</dbReference>
<evidence type="ECO:0000313" key="3">
    <source>
        <dbReference type="EMBL" id="ANB72229.1"/>
    </source>
</evidence>